<reference evidence="9" key="1">
    <citation type="journal article" date="2020" name="Cell">
        <title>Large-Scale Comparative Analyses of Tick Genomes Elucidate Their Genetic Diversity and Vector Capacities.</title>
        <authorList>
            <consortium name="Tick Genome and Microbiome Consortium (TIGMIC)"/>
            <person name="Jia N."/>
            <person name="Wang J."/>
            <person name="Shi W."/>
            <person name="Du L."/>
            <person name="Sun Y."/>
            <person name="Zhan W."/>
            <person name="Jiang J.F."/>
            <person name="Wang Q."/>
            <person name="Zhang B."/>
            <person name="Ji P."/>
            <person name="Bell-Sakyi L."/>
            <person name="Cui X.M."/>
            <person name="Yuan T.T."/>
            <person name="Jiang B.G."/>
            <person name="Yang W.F."/>
            <person name="Lam T.T."/>
            <person name="Chang Q.C."/>
            <person name="Ding S.J."/>
            <person name="Wang X.J."/>
            <person name="Zhu J.G."/>
            <person name="Ruan X.D."/>
            <person name="Zhao L."/>
            <person name="Wei J.T."/>
            <person name="Ye R.Z."/>
            <person name="Que T.C."/>
            <person name="Du C.H."/>
            <person name="Zhou Y.H."/>
            <person name="Cheng J.X."/>
            <person name="Dai P.F."/>
            <person name="Guo W.B."/>
            <person name="Han X.H."/>
            <person name="Huang E.J."/>
            <person name="Li L.F."/>
            <person name="Wei W."/>
            <person name="Gao Y.C."/>
            <person name="Liu J.Z."/>
            <person name="Shao H.Z."/>
            <person name="Wang X."/>
            <person name="Wang C.C."/>
            <person name="Yang T.C."/>
            <person name="Huo Q.B."/>
            <person name="Li W."/>
            <person name="Chen H.Y."/>
            <person name="Chen S.E."/>
            <person name="Zhou L.G."/>
            <person name="Ni X.B."/>
            <person name="Tian J.H."/>
            <person name="Sheng Y."/>
            <person name="Liu T."/>
            <person name="Pan Y.S."/>
            <person name="Xia L.Y."/>
            <person name="Li J."/>
            <person name="Zhao F."/>
            <person name="Cao W.C."/>
        </authorList>
    </citation>
    <scope>NUCLEOTIDE SEQUENCE</scope>
    <source>
        <strain evidence="9">Rsan-2018</strain>
    </source>
</reference>
<dbReference type="GO" id="GO:0000981">
    <property type="term" value="F:DNA-binding transcription factor activity, RNA polymerase II-specific"/>
    <property type="evidence" value="ECO:0007669"/>
    <property type="project" value="TreeGrafter"/>
</dbReference>
<dbReference type="PROSITE" id="PS50217">
    <property type="entry name" value="BZIP"/>
    <property type="match status" value="1"/>
</dbReference>
<feature type="compositionally biased region" description="Low complexity" evidence="7">
    <location>
        <begin position="126"/>
        <end position="137"/>
    </location>
</feature>
<dbReference type="InterPro" id="IPR046347">
    <property type="entry name" value="bZIP_sf"/>
</dbReference>
<evidence type="ECO:0000313" key="10">
    <source>
        <dbReference type="Proteomes" id="UP000821837"/>
    </source>
</evidence>
<feature type="domain" description="BZIP" evidence="8">
    <location>
        <begin position="149"/>
        <end position="212"/>
    </location>
</feature>
<dbReference type="SUPFAM" id="SSF57959">
    <property type="entry name" value="Leucine zipper domain"/>
    <property type="match status" value="1"/>
</dbReference>
<evidence type="ECO:0000256" key="6">
    <source>
        <dbReference type="ARBA" id="ARBA00023242"/>
    </source>
</evidence>
<reference evidence="9" key="2">
    <citation type="submission" date="2021-09" db="EMBL/GenBank/DDBJ databases">
        <authorList>
            <person name="Jia N."/>
            <person name="Wang J."/>
            <person name="Shi W."/>
            <person name="Du L."/>
            <person name="Sun Y."/>
            <person name="Zhan W."/>
            <person name="Jiang J."/>
            <person name="Wang Q."/>
            <person name="Zhang B."/>
            <person name="Ji P."/>
            <person name="Sakyi L.B."/>
            <person name="Cui X."/>
            <person name="Yuan T."/>
            <person name="Jiang B."/>
            <person name="Yang W."/>
            <person name="Lam T.T.-Y."/>
            <person name="Chang Q."/>
            <person name="Ding S."/>
            <person name="Wang X."/>
            <person name="Zhu J."/>
            <person name="Ruan X."/>
            <person name="Zhao L."/>
            <person name="Wei J."/>
            <person name="Que T."/>
            <person name="Du C."/>
            <person name="Cheng J."/>
            <person name="Dai P."/>
            <person name="Han X."/>
            <person name="Huang E."/>
            <person name="Gao Y."/>
            <person name="Liu J."/>
            <person name="Shao H."/>
            <person name="Ye R."/>
            <person name="Li L."/>
            <person name="Wei W."/>
            <person name="Wang X."/>
            <person name="Wang C."/>
            <person name="Huo Q."/>
            <person name="Li W."/>
            <person name="Guo W."/>
            <person name="Chen H."/>
            <person name="Chen S."/>
            <person name="Zhou L."/>
            <person name="Zhou L."/>
            <person name="Ni X."/>
            <person name="Tian J."/>
            <person name="Zhou Y."/>
            <person name="Sheng Y."/>
            <person name="Liu T."/>
            <person name="Pan Y."/>
            <person name="Xia L."/>
            <person name="Li J."/>
            <person name="Zhao F."/>
            <person name="Cao W."/>
        </authorList>
    </citation>
    <scope>NUCLEOTIDE SEQUENCE</scope>
    <source>
        <strain evidence="9">Rsan-2018</strain>
        <tissue evidence="9">Larvae</tissue>
    </source>
</reference>
<dbReference type="InterPro" id="IPR031106">
    <property type="entry name" value="C/EBP"/>
</dbReference>
<evidence type="ECO:0000256" key="4">
    <source>
        <dbReference type="ARBA" id="ARBA00023125"/>
    </source>
</evidence>
<comment type="caution">
    <text evidence="9">The sequence shown here is derived from an EMBL/GenBank/DDBJ whole genome shotgun (WGS) entry which is preliminary data.</text>
</comment>
<dbReference type="Gene3D" id="1.20.5.170">
    <property type="match status" value="1"/>
</dbReference>
<dbReference type="GO" id="GO:0006351">
    <property type="term" value="P:DNA-templated transcription"/>
    <property type="evidence" value="ECO:0007669"/>
    <property type="project" value="InterPro"/>
</dbReference>
<comment type="subcellular location">
    <subcellularLocation>
        <location evidence="1">Nucleus</location>
    </subcellularLocation>
</comment>
<dbReference type="SMART" id="SM00338">
    <property type="entry name" value="BRLZ"/>
    <property type="match status" value="1"/>
</dbReference>
<gene>
    <name evidence="9" type="ORF">HPB52_003502</name>
</gene>
<organism evidence="9 10">
    <name type="scientific">Rhipicephalus sanguineus</name>
    <name type="common">Brown dog tick</name>
    <name type="synonym">Ixodes sanguineus</name>
    <dbReference type="NCBI Taxonomy" id="34632"/>
    <lineage>
        <taxon>Eukaryota</taxon>
        <taxon>Metazoa</taxon>
        <taxon>Ecdysozoa</taxon>
        <taxon>Arthropoda</taxon>
        <taxon>Chelicerata</taxon>
        <taxon>Arachnida</taxon>
        <taxon>Acari</taxon>
        <taxon>Parasitiformes</taxon>
        <taxon>Ixodida</taxon>
        <taxon>Ixodoidea</taxon>
        <taxon>Ixodidae</taxon>
        <taxon>Rhipicephalinae</taxon>
        <taxon>Rhipicephalus</taxon>
        <taxon>Rhipicephalus</taxon>
    </lineage>
</organism>
<evidence type="ECO:0000256" key="2">
    <source>
        <dbReference type="ARBA" id="ARBA00006951"/>
    </source>
</evidence>
<accession>A0A9D4QFZ6</accession>
<dbReference type="EMBL" id="JABSTV010001245">
    <property type="protein sequence ID" value="KAH7982224.1"/>
    <property type="molecule type" value="Genomic_DNA"/>
</dbReference>
<dbReference type="Proteomes" id="UP000821837">
    <property type="component" value="Chromosome 1"/>
</dbReference>
<proteinExistence type="inferred from homology"/>
<keyword evidence="3" id="KW-0805">Transcription regulation</keyword>
<keyword evidence="5" id="KW-0804">Transcription</keyword>
<evidence type="ECO:0000256" key="1">
    <source>
        <dbReference type="ARBA" id="ARBA00004123"/>
    </source>
</evidence>
<keyword evidence="6" id="KW-0539">Nucleus</keyword>
<evidence type="ECO:0000256" key="7">
    <source>
        <dbReference type="SAM" id="MobiDB-lite"/>
    </source>
</evidence>
<evidence type="ECO:0000256" key="3">
    <source>
        <dbReference type="ARBA" id="ARBA00023015"/>
    </source>
</evidence>
<dbReference type="CDD" id="cd14713">
    <property type="entry name" value="bZIP_CEBPG"/>
    <property type="match status" value="1"/>
</dbReference>
<dbReference type="GO" id="GO:0000978">
    <property type="term" value="F:RNA polymerase II cis-regulatory region sequence-specific DNA binding"/>
    <property type="evidence" value="ECO:0007669"/>
    <property type="project" value="TreeGrafter"/>
</dbReference>
<dbReference type="VEuPathDB" id="VectorBase:RSAN_054948"/>
<dbReference type="InterPro" id="IPR004827">
    <property type="entry name" value="bZIP"/>
</dbReference>
<dbReference type="PANTHER" id="PTHR23334">
    <property type="entry name" value="CCAAT/ENHANCER BINDING PROTEIN"/>
    <property type="match status" value="1"/>
</dbReference>
<comment type="similarity">
    <text evidence="2">Belongs to the bZIP family. C/EBP subfamily.</text>
</comment>
<protein>
    <recommendedName>
        <fullName evidence="8">BZIP domain-containing protein</fullName>
    </recommendedName>
</protein>
<keyword evidence="4" id="KW-0238">DNA-binding</keyword>
<keyword evidence="10" id="KW-1185">Reference proteome</keyword>
<evidence type="ECO:0000313" key="9">
    <source>
        <dbReference type="EMBL" id="KAH7982224.1"/>
    </source>
</evidence>
<feature type="region of interest" description="Disordered" evidence="7">
    <location>
        <begin position="160"/>
        <end position="179"/>
    </location>
</feature>
<evidence type="ECO:0000256" key="5">
    <source>
        <dbReference type="ARBA" id="ARBA00023163"/>
    </source>
</evidence>
<feature type="region of interest" description="Disordered" evidence="7">
    <location>
        <begin position="120"/>
        <end position="151"/>
    </location>
</feature>
<dbReference type="AlphaFoldDB" id="A0A9D4QFZ6"/>
<dbReference type="Pfam" id="PF07716">
    <property type="entry name" value="bZIP_2"/>
    <property type="match status" value="1"/>
</dbReference>
<sequence>MEQAFERVVNTNQRVQREEHVGTRSGPWCRIGCPHTTRNAPASLHGPCQQRCWEASGVTRGGAGVLNLAHLPMRFPISAISRAKCSRLFHQECTSRPWQAVPRGRMQCKRDPEWWEALMAPRKQTSGNSSDSSSSMGRGKRSAHLDKDSEEYRIHRARNNLAVKKSRTKSKQRAQETQQKVAQLRAENEALVAKIKILNKELSFLKDLFLAHAGATGGSRGGNCAVLEGVDLSFLNEDDNMENKGIVSKNVGS</sequence>
<name>A0A9D4QFZ6_RHISA</name>
<dbReference type="GO" id="GO:0005634">
    <property type="term" value="C:nucleus"/>
    <property type="evidence" value="ECO:0007669"/>
    <property type="project" value="UniProtKB-SubCell"/>
</dbReference>
<dbReference type="PANTHER" id="PTHR23334:SF69">
    <property type="entry name" value="CCAAT_ENHANCER-BINDING PROTEIN GAMMA"/>
    <property type="match status" value="1"/>
</dbReference>
<evidence type="ECO:0000259" key="8">
    <source>
        <dbReference type="PROSITE" id="PS50217"/>
    </source>
</evidence>